<keyword evidence="8" id="KW-1185">Reference proteome</keyword>
<organism evidence="7 8">
    <name type="scientific">Claviceps pusilla</name>
    <dbReference type="NCBI Taxonomy" id="123648"/>
    <lineage>
        <taxon>Eukaryota</taxon>
        <taxon>Fungi</taxon>
        <taxon>Dikarya</taxon>
        <taxon>Ascomycota</taxon>
        <taxon>Pezizomycotina</taxon>
        <taxon>Sordariomycetes</taxon>
        <taxon>Hypocreomycetidae</taxon>
        <taxon>Hypocreales</taxon>
        <taxon>Clavicipitaceae</taxon>
        <taxon>Claviceps</taxon>
    </lineage>
</organism>
<evidence type="ECO:0000256" key="3">
    <source>
        <dbReference type="ARBA" id="ARBA00022989"/>
    </source>
</evidence>
<comment type="caution">
    <text evidence="7">The sequence shown here is derived from an EMBL/GenBank/DDBJ whole genome shotgun (WGS) entry which is preliminary data.</text>
</comment>
<evidence type="ECO:0000256" key="6">
    <source>
        <dbReference type="SAM" id="Phobius"/>
    </source>
</evidence>
<dbReference type="EMBL" id="SRPW01002162">
    <property type="protein sequence ID" value="KAG5995200.1"/>
    <property type="molecule type" value="Genomic_DNA"/>
</dbReference>
<keyword evidence="3 6" id="KW-1133">Transmembrane helix</keyword>
<dbReference type="GO" id="GO:0051285">
    <property type="term" value="C:cell cortex of cell tip"/>
    <property type="evidence" value="ECO:0007669"/>
    <property type="project" value="TreeGrafter"/>
</dbReference>
<evidence type="ECO:0000256" key="1">
    <source>
        <dbReference type="ARBA" id="ARBA00004141"/>
    </source>
</evidence>
<dbReference type="GO" id="GO:0031505">
    <property type="term" value="P:fungal-type cell wall organization"/>
    <property type="evidence" value="ECO:0007669"/>
    <property type="project" value="TreeGrafter"/>
</dbReference>
<dbReference type="Proteomes" id="UP000748025">
    <property type="component" value="Unassembled WGS sequence"/>
</dbReference>
<feature type="transmembrane region" description="Helical" evidence="6">
    <location>
        <begin position="151"/>
        <end position="172"/>
    </location>
</feature>
<keyword evidence="4 6" id="KW-0472">Membrane</keyword>
<gene>
    <name evidence="7" type="ORF">E4U43_003091</name>
</gene>
<dbReference type="PANTHER" id="PTHR28019:SF3">
    <property type="entry name" value="INTEGRAL MEMBRANE PROTEIN (AFU_ORTHOLOGUE AFUA_6G07470)"/>
    <property type="match status" value="1"/>
</dbReference>
<evidence type="ECO:0000313" key="7">
    <source>
        <dbReference type="EMBL" id="KAG5995200.1"/>
    </source>
</evidence>
<dbReference type="PROSITE" id="PS01346">
    <property type="entry name" value="CLAUDIN"/>
    <property type="match status" value="1"/>
</dbReference>
<dbReference type="InterPro" id="IPR009571">
    <property type="entry name" value="SUR7/Rim9-like_fungi"/>
</dbReference>
<feature type="transmembrane region" description="Helical" evidence="6">
    <location>
        <begin position="226"/>
        <end position="251"/>
    </location>
</feature>
<feature type="compositionally biased region" description="Basic and acidic residues" evidence="5">
    <location>
        <begin position="260"/>
        <end position="269"/>
    </location>
</feature>
<evidence type="ECO:0000256" key="4">
    <source>
        <dbReference type="ARBA" id="ARBA00023136"/>
    </source>
</evidence>
<feature type="region of interest" description="Disordered" evidence="5">
    <location>
        <begin position="260"/>
        <end position="323"/>
    </location>
</feature>
<keyword evidence="2 6" id="KW-0812">Transmembrane</keyword>
<feature type="transmembrane region" description="Helical" evidence="6">
    <location>
        <begin position="179"/>
        <end position="206"/>
    </location>
</feature>
<evidence type="ECO:0000313" key="8">
    <source>
        <dbReference type="Proteomes" id="UP000748025"/>
    </source>
</evidence>
<proteinExistence type="predicted"/>
<reference evidence="7" key="1">
    <citation type="journal article" date="2020" name="bioRxiv">
        <title>Whole genome comparisons of ergot fungi reveals the divergence and evolution of species within the genus Claviceps are the result of varying mechanisms driving genome evolution and host range expansion.</title>
        <authorList>
            <person name="Wyka S.A."/>
            <person name="Mondo S.J."/>
            <person name="Liu M."/>
            <person name="Dettman J."/>
            <person name="Nalam V."/>
            <person name="Broders K.D."/>
        </authorList>
    </citation>
    <scope>NUCLEOTIDE SEQUENCE</scope>
    <source>
        <strain evidence="7">CCC 602</strain>
    </source>
</reference>
<evidence type="ECO:0008006" key="9">
    <source>
        <dbReference type="Google" id="ProtNLM"/>
    </source>
</evidence>
<comment type="subcellular location">
    <subcellularLocation>
        <location evidence="1">Membrane</location>
        <topology evidence="1">Multi-pass membrane protein</topology>
    </subcellularLocation>
</comment>
<sequence>MAVGRFVCVGLPLVLTAAAIVAVLIATLSGVTHSQMWMFQLDTQNLSISPADASHLASKAGLHARDVKSDNITAADLNLANLYEVNLWGYCATGSDGKRECTRAKFNWAADALNTSSIEALSAASGVKVELPHEIKTSLRTFGHVTKWTQVAFIVALVALGFQLIAGIFAMYSRAVSCLIWLMSSVTAILVGVAAGMASAMASVVVGAVESSAKFYGVQGQIGSRFLATVWLATVFAIVSGFFWVFTVCCCKPDRRQKNTRGLDTDGEKLMPTGAYRPISDSRAEMTGGRGGHKDDYYDPNQGANTSYAPGPQYPSHHARTDLAYEPYSHRA</sequence>
<dbReference type="InterPro" id="IPR052413">
    <property type="entry name" value="SUR7_domain"/>
</dbReference>
<dbReference type="AlphaFoldDB" id="A0A9P7N616"/>
<accession>A0A9P7N616</accession>
<protein>
    <recommendedName>
        <fullName evidence="9">SUR7 protein</fullName>
    </recommendedName>
</protein>
<name>A0A9P7N616_9HYPO</name>
<evidence type="ECO:0000256" key="2">
    <source>
        <dbReference type="ARBA" id="ARBA00022692"/>
    </source>
</evidence>
<dbReference type="OrthoDB" id="4480814at2759"/>
<dbReference type="PANTHER" id="PTHR28019">
    <property type="entry name" value="CELL MEMBRANE PROTEIN YLR413W-RELATED"/>
    <property type="match status" value="1"/>
</dbReference>
<feature type="transmembrane region" description="Helical" evidence="6">
    <location>
        <begin position="7"/>
        <end position="31"/>
    </location>
</feature>
<dbReference type="InterPro" id="IPR017974">
    <property type="entry name" value="Claudin_CS"/>
</dbReference>
<evidence type="ECO:0000256" key="5">
    <source>
        <dbReference type="SAM" id="MobiDB-lite"/>
    </source>
</evidence>
<dbReference type="GO" id="GO:0005886">
    <property type="term" value="C:plasma membrane"/>
    <property type="evidence" value="ECO:0007669"/>
    <property type="project" value="InterPro"/>
</dbReference>
<dbReference type="Pfam" id="PF06687">
    <property type="entry name" value="SUR7"/>
    <property type="match status" value="1"/>
</dbReference>